<accession>A0A4V1W9X6</accession>
<feature type="domain" description="D-isomer specific 2-hydroxyacid dehydrogenase NAD-binding" evidence="3">
    <location>
        <begin position="101"/>
        <end position="273"/>
    </location>
</feature>
<reference evidence="7" key="2">
    <citation type="journal article" date="2019" name="Int. J. Syst. Evol. Microbiol.">
        <title>The Global Catalogue of Microorganisms (GCM) 10K type strain sequencing project: providing services to taxonomists for standard genome sequencing and annotation.</title>
        <authorList>
            <consortium name="The Broad Institute Genomics Platform"/>
            <consortium name="The Broad Institute Genome Sequencing Center for Infectious Disease"/>
            <person name="Wu L."/>
            <person name="Ma J."/>
        </authorList>
    </citation>
    <scope>NUCLEOTIDE SEQUENCE [LARGE SCALE GENOMIC DNA]</scope>
    <source>
        <strain evidence="7">CCM 7327</strain>
    </source>
</reference>
<reference evidence="4" key="1">
    <citation type="journal article" date="2014" name="Int. J. Syst. Evol. Microbiol.">
        <title>Complete genome of a new Firmicutes species belonging to the dominant human colonic microbiota ('Ruminococcus bicirculans') reveals two chromosomes and a selective capacity to utilize plant glucans.</title>
        <authorList>
            <consortium name="NISC Comparative Sequencing Program"/>
            <person name="Wegmann U."/>
            <person name="Louis P."/>
            <person name="Goesmann A."/>
            <person name="Henrissat B."/>
            <person name="Duncan S.H."/>
            <person name="Flint H.J."/>
        </authorList>
    </citation>
    <scope>NUCLEOTIDE SEQUENCE</scope>
    <source>
        <strain evidence="4">CCM 7327</strain>
    </source>
</reference>
<evidence type="ECO:0000256" key="2">
    <source>
        <dbReference type="ARBA" id="ARBA00023027"/>
    </source>
</evidence>
<dbReference type="SUPFAM" id="SSF52283">
    <property type="entry name" value="Formate/glycerate dehydrogenase catalytic domain-like"/>
    <property type="match status" value="1"/>
</dbReference>
<dbReference type="GO" id="GO:0016491">
    <property type="term" value="F:oxidoreductase activity"/>
    <property type="evidence" value="ECO:0007669"/>
    <property type="project" value="UniProtKB-KW"/>
</dbReference>
<evidence type="ECO:0000313" key="4">
    <source>
        <dbReference type="EMBL" id="GFZ78039.1"/>
    </source>
</evidence>
<keyword evidence="1" id="KW-0560">Oxidoreductase</keyword>
<dbReference type="GO" id="GO:0051287">
    <property type="term" value="F:NAD binding"/>
    <property type="evidence" value="ECO:0007669"/>
    <property type="project" value="InterPro"/>
</dbReference>
<dbReference type="Proteomes" id="UP000593663">
    <property type="component" value="Chromosome 1"/>
</dbReference>
<dbReference type="PANTHER" id="PTHR43333:SF1">
    <property type="entry name" value="D-ISOMER SPECIFIC 2-HYDROXYACID DEHYDROGENASE NAD-BINDING DOMAIN-CONTAINING PROTEIN"/>
    <property type="match status" value="1"/>
</dbReference>
<dbReference type="InterPro" id="IPR006140">
    <property type="entry name" value="D-isomer_DH_NAD-bd"/>
</dbReference>
<dbReference type="Pfam" id="PF02826">
    <property type="entry name" value="2-Hacid_dh_C"/>
    <property type="match status" value="1"/>
</dbReference>
<dbReference type="EMBL" id="CP060035">
    <property type="protein sequence ID" value="QOT70677.1"/>
    <property type="molecule type" value="Genomic_DNA"/>
</dbReference>
<organism evidence="5 6">
    <name type="scientific">Sphingobium fuliginis (strain ATCC 27551)</name>
    <dbReference type="NCBI Taxonomy" id="336203"/>
    <lineage>
        <taxon>Bacteria</taxon>
        <taxon>Pseudomonadati</taxon>
        <taxon>Pseudomonadota</taxon>
        <taxon>Alphaproteobacteria</taxon>
        <taxon>Sphingomonadales</taxon>
        <taxon>Sphingomonadaceae</taxon>
        <taxon>Sphingobium</taxon>
    </lineage>
</organism>
<dbReference type="EMBL" id="BMDU01000001">
    <property type="protein sequence ID" value="GFZ78039.1"/>
    <property type="molecule type" value="Genomic_DNA"/>
</dbReference>
<dbReference type="Proteomes" id="UP000628109">
    <property type="component" value="Unassembled WGS sequence"/>
</dbReference>
<gene>
    <name evidence="4" type="ORF">GCM10019071_03170</name>
    <name evidence="5" type="ORF">H5V43_11075</name>
</gene>
<keyword evidence="2" id="KW-0520">NAD</keyword>
<keyword evidence="7" id="KW-1185">Reference proteome</keyword>
<dbReference type="AlphaFoldDB" id="A0A4V1W9X6"/>
<name>A0A4V1W9X6_SPHSA</name>
<keyword evidence="5" id="KW-0670">Pyruvate</keyword>
<dbReference type="KEGG" id="sbar:H5V43_11075"/>
<proteinExistence type="predicted"/>
<dbReference type="CDD" id="cd12164">
    <property type="entry name" value="GDH_like_2"/>
    <property type="match status" value="1"/>
</dbReference>
<evidence type="ECO:0000313" key="7">
    <source>
        <dbReference type="Proteomes" id="UP000628109"/>
    </source>
</evidence>
<evidence type="ECO:0000313" key="5">
    <source>
        <dbReference type="EMBL" id="QOT70677.1"/>
    </source>
</evidence>
<evidence type="ECO:0000256" key="1">
    <source>
        <dbReference type="ARBA" id="ARBA00023002"/>
    </source>
</evidence>
<dbReference type="SUPFAM" id="SSF51735">
    <property type="entry name" value="NAD(P)-binding Rossmann-fold domains"/>
    <property type="match status" value="1"/>
</dbReference>
<dbReference type="InterPro" id="IPR036291">
    <property type="entry name" value="NAD(P)-bd_dom_sf"/>
</dbReference>
<dbReference type="RefSeq" id="WP_025548349.1">
    <property type="nucleotide sequence ID" value="NZ_BATN01000021.1"/>
</dbReference>
<reference evidence="6" key="3">
    <citation type="submission" date="2020-08" db="EMBL/GenBank/DDBJ databases">
        <title>Complete genome sequence of Sphingobium barthaii strain KK22, a high-molecular-weight polycyclic aromatic hydrocarbon-degrading soil bacterium.</title>
        <authorList>
            <person name="Mori J.F."/>
            <person name="Kanaly R.A."/>
        </authorList>
    </citation>
    <scope>NUCLEOTIDE SEQUENCE [LARGE SCALE GENOMIC DNA]</scope>
    <source>
        <strain evidence="6">KK22</strain>
    </source>
</reference>
<reference evidence="5" key="4">
    <citation type="journal article" date="2021" name="Microbiol. Resour. Announc.">
        <title>Complete Genome Sequence of Sphingobium barthaii KK22, a High-Molecular-Weight Polycyclic Aromatic Hydrocarbon-Degrading Soil Bacterium.</title>
        <authorList>
            <person name="Mori J.F."/>
            <person name="Kanaly R.A."/>
        </authorList>
    </citation>
    <scope>NUCLEOTIDE SEQUENCE</scope>
    <source>
        <strain evidence="5">KK22</strain>
    </source>
</reference>
<evidence type="ECO:0000313" key="6">
    <source>
        <dbReference type="Proteomes" id="UP000593663"/>
    </source>
</evidence>
<protein>
    <submittedName>
        <fullName evidence="5">Glyoxylate/hydroxypyruvate reductase A</fullName>
    </submittedName>
</protein>
<sequence>MTLLYTSDPARGRVLRDIFAREAADIAFVEPPESYDPSAIRYLVAWSPSAELIASLPNLEVLFSIGAGVDQFNMDGLPPHIDVVRMIEPGIVAGMVEYATMAVLMLHRDVIAYREAQREERWSPIKLVPAQHRRVGVMGLGQLGQAVLEALRPFGFALSGWSRSLHRLAGVTCHAGTTGLGDFLAECDILLCLLPLTPETRGILCRDLLLQLPRGASLINAARGGHLVTEDLLALLDEGHISAALLDVTDPEPLPTGHPIWSHPRILLTPHVASMTRADSAAHALIANIRRHRAGTAMEGKVERSTGY</sequence>
<reference evidence="4" key="5">
    <citation type="submission" date="2024-05" db="EMBL/GenBank/DDBJ databases">
        <authorList>
            <person name="Sun Q."/>
            <person name="Sedlacek I."/>
        </authorList>
    </citation>
    <scope>NUCLEOTIDE SEQUENCE</scope>
    <source>
        <strain evidence="4">CCM 7327</strain>
    </source>
</reference>
<dbReference type="Gene3D" id="3.40.50.720">
    <property type="entry name" value="NAD(P)-binding Rossmann-like Domain"/>
    <property type="match status" value="2"/>
</dbReference>
<dbReference type="PANTHER" id="PTHR43333">
    <property type="entry name" value="2-HACID_DH_C DOMAIN-CONTAINING PROTEIN"/>
    <property type="match status" value="1"/>
</dbReference>
<evidence type="ECO:0000259" key="3">
    <source>
        <dbReference type="Pfam" id="PF02826"/>
    </source>
</evidence>